<accession>A0A0A3J390</accession>
<evidence type="ECO:0000313" key="6">
    <source>
        <dbReference type="EMBL" id="KGR89643.1"/>
    </source>
</evidence>
<dbReference type="Gene3D" id="3.40.50.1970">
    <property type="match status" value="1"/>
</dbReference>
<sequence length="380" mass="40552">MPTRIIFENNSSGKLGEILEKENKKNVLVVTDKGVLNAGLLNAMFQSFDNSNISYGIFDEVEPNPKSSTIRKGVQKLSESNFDAIVGFGGGSSIDTAKAIAVMATNEGEILDYEGVGNVINDSLFLVAVPTTAGTGSEVTASTIITDENTLFKAAIISPKVFPNLAILDATLTLGCPPGITSSTGIDALTHAIESYISKQSNPISGSIALHAISLISKNIHKAYYYGTDLESREKMLEASMLAGLAFSQTRLGNVHAISQALGGVFDIPHGIANAALLPYVLKFNAPACLKEMVDIANAMGIQTENESDVIIAEKVVNTIVEWNHSFDIPNNTKDLGVDLSEIDKLIADSMRSGNILVNPRLTTSKDVEKLIRDSYDGVL</sequence>
<dbReference type="Pfam" id="PF00465">
    <property type="entry name" value="Fe-ADH"/>
    <property type="match status" value="1"/>
</dbReference>
<dbReference type="Proteomes" id="UP000030595">
    <property type="component" value="Unassembled WGS sequence"/>
</dbReference>
<dbReference type="eggNOG" id="COG1454">
    <property type="taxonomic scope" value="Bacteria"/>
</dbReference>
<keyword evidence="7" id="KW-1185">Reference proteome</keyword>
<feature type="domain" description="Fe-containing alcohol dehydrogenase-like C-terminal" evidence="5">
    <location>
        <begin position="183"/>
        <end position="376"/>
    </location>
</feature>
<dbReference type="Pfam" id="PF25137">
    <property type="entry name" value="ADH_Fe_C"/>
    <property type="match status" value="1"/>
</dbReference>
<dbReference type="EMBL" id="JPVQ01000038">
    <property type="protein sequence ID" value="KGR89643.1"/>
    <property type="molecule type" value="Genomic_DNA"/>
</dbReference>
<dbReference type="InterPro" id="IPR018211">
    <property type="entry name" value="ADH_Fe_CS"/>
</dbReference>
<protein>
    <submittedName>
        <fullName evidence="6">Alcohol dehydrogenase</fullName>
    </submittedName>
</protein>
<dbReference type="InterPro" id="IPR056798">
    <property type="entry name" value="ADH_Fe_C"/>
</dbReference>
<dbReference type="SUPFAM" id="SSF56796">
    <property type="entry name" value="Dehydroquinate synthase-like"/>
    <property type="match status" value="1"/>
</dbReference>
<dbReference type="PANTHER" id="PTHR11496:SF102">
    <property type="entry name" value="ALCOHOL DEHYDROGENASE 4"/>
    <property type="match status" value="1"/>
</dbReference>
<dbReference type="GO" id="GO:0004022">
    <property type="term" value="F:alcohol dehydrogenase (NAD+) activity"/>
    <property type="evidence" value="ECO:0007669"/>
    <property type="project" value="TreeGrafter"/>
</dbReference>
<proteinExistence type="inferred from homology"/>
<evidence type="ECO:0000259" key="4">
    <source>
        <dbReference type="Pfam" id="PF00465"/>
    </source>
</evidence>
<evidence type="ECO:0000256" key="3">
    <source>
        <dbReference type="ARBA" id="ARBA00023027"/>
    </source>
</evidence>
<keyword evidence="2" id="KW-0560">Oxidoreductase</keyword>
<dbReference type="AlphaFoldDB" id="A0A0A3J390"/>
<comment type="caution">
    <text evidence="6">The sequence shown here is derived from an EMBL/GenBank/DDBJ whole genome shotgun (WGS) entry which is preliminary data.</text>
</comment>
<evidence type="ECO:0000259" key="5">
    <source>
        <dbReference type="Pfam" id="PF25137"/>
    </source>
</evidence>
<evidence type="ECO:0000256" key="2">
    <source>
        <dbReference type="ARBA" id="ARBA00023002"/>
    </source>
</evidence>
<dbReference type="PANTHER" id="PTHR11496">
    <property type="entry name" value="ALCOHOL DEHYDROGENASE"/>
    <property type="match status" value="1"/>
</dbReference>
<reference evidence="6 7" key="1">
    <citation type="submission" date="2014-02" db="EMBL/GenBank/DDBJ databases">
        <title>Draft genome sequence of Lysinibacillus massiliensis CCUG 49529.</title>
        <authorList>
            <person name="Zhang F."/>
            <person name="Wang G."/>
            <person name="Zhang L."/>
        </authorList>
    </citation>
    <scope>NUCLEOTIDE SEQUENCE [LARGE SCALE GENOMIC DNA]</scope>
    <source>
        <strain evidence="6 7">CCUG 49529</strain>
    </source>
</reference>
<evidence type="ECO:0000313" key="7">
    <source>
        <dbReference type="Proteomes" id="UP000030595"/>
    </source>
</evidence>
<dbReference type="InterPro" id="IPR039697">
    <property type="entry name" value="Alcohol_dehydrogenase_Fe"/>
</dbReference>
<dbReference type="GO" id="GO:0046872">
    <property type="term" value="F:metal ion binding"/>
    <property type="evidence" value="ECO:0007669"/>
    <property type="project" value="InterPro"/>
</dbReference>
<evidence type="ECO:0000256" key="1">
    <source>
        <dbReference type="ARBA" id="ARBA00007358"/>
    </source>
</evidence>
<dbReference type="InterPro" id="IPR001670">
    <property type="entry name" value="ADH_Fe/GldA"/>
</dbReference>
<keyword evidence="3" id="KW-0520">NAD</keyword>
<name>A0A0A3J390_9BACL</name>
<dbReference type="FunFam" id="1.20.1090.10:FF:000001">
    <property type="entry name" value="Aldehyde-alcohol dehydrogenase"/>
    <property type="match status" value="1"/>
</dbReference>
<organism evidence="6 7">
    <name type="scientific">Ureibacillus massiliensis 4400831 = CIP 108448 = CCUG 49529</name>
    <dbReference type="NCBI Taxonomy" id="1211035"/>
    <lineage>
        <taxon>Bacteria</taxon>
        <taxon>Bacillati</taxon>
        <taxon>Bacillota</taxon>
        <taxon>Bacilli</taxon>
        <taxon>Bacillales</taxon>
        <taxon>Caryophanaceae</taxon>
        <taxon>Ureibacillus</taxon>
    </lineage>
</organism>
<dbReference type="Gene3D" id="1.20.1090.10">
    <property type="entry name" value="Dehydroquinate synthase-like - alpha domain"/>
    <property type="match status" value="1"/>
</dbReference>
<comment type="similarity">
    <text evidence="1">Belongs to the iron-containing alcohol dehydrogenase family.</text>
</comment>
<dbReference type="PROSITE" id="PS00060">
    <property type="entry name" value="ADH_IRON_2"/>
    <property type="match status" value="1"/>
</dbReference>
<gene>
    <name evidence="6" type="ORF">CD30_15935</name>
</gene>
<feature type="domain" description="Alcohol dehydrogenase iron-type/glycerol dehydrogenase GldA" evidence="4">
    <location>
        <begin position="2"/>
        <end position="169"/>
    </location>
</feature>
<dbReference type="FunFam" id="3.40.50.1970:FF:000003">
    <property type="entry name" value="Alcohol dehydrogenase, iron-containing"/>
    <property type="match status" value="1"/>
</dbReference>
<dbReference type="CDD" id="cd08551">
    <property type="entry name" value="Fe-ADH"/>
    <property type="match status" value="1"/>
</dbReference>